<dbReference type="RefSeq" id="WP_084309599.1">
    <property type="nucleotide sequence ID" value="NZ_FNIJ01000008.1"/>
</dbReference>
<dbReference type="InterPro" id="IPR036102">
    <property type="entry name" value="OsmC/Ohrsf"/>
</dbReference>
<dbReference type="Proteomes" id="UP000242957">
    <property type="component" value="Unassembled WGS sequence"/>
</dbReference>
<keyword evidence="2" id="KW-1185">Reference proteome</keyword>
<dbReference type="InterPro" id="IPR015946">
    <property type="entry name" value="KH_dom-like_a/b"/>
</dbReference>
<reference evidence="2" key="1">
    <citation type="submission" date="2016-10" db="EMBL/GenBank/DDBJ databases">
        <authorList>
            <person name="Varghese N."/>
            <person name="Submissions S."/>
        </authorList>
    </citation>
    <scope>NUCLEOTIDE SEQUENCE [LARGE SCALE GENOMIC DNA]</scope>
    <source>
        <strain evidence="2">JCM 21621</strain>
    </source>
</reference>
<sequence>MATEDIRAALRRVETLLQQRPEAGLHDDAPATARWTGGVSTLASHVDGLQLRTDLAPALGGAGAGVTPGWLVRAGRDVPAQRLRELVQRSQELSPVSCALEAPLPVRVDIAVEDR</sequence>
<accession>A0A1H0HCY5</accession>
<proteinExistence type="predicted"/>
<dbReference type="STRING" id="198616.SAMN05216193_108183"/>
<organism evidence="1 2">
    <name type="scientific">Pseudomonas jinjuensis</name>
    <dbReference type="NCBI Taxonomy" id="198616"/>
    <lineage>
        <taxon>Bacteria</taxon>
        <taxon>Pseudomonadati</taxon>
        <taxon>Pseudomonadota</taxon>
        <taxon>Gammaproteobacteria</taxon>
        <taxon>Pseudomonadales</taxon>
        <taxon>Pseudomonadaceae</taxon>
        <taxon>Pseudomonas</taxon>
    </lineage>
</organism>
<dbReference type="OrthoDB" id="8850403at2"/>
<evidence type="ECO:0000313" key="1">
    <source>
        <dbReference type="EMBL" id="SDO16953.1"/>
    </source>
</evidence>
<dbReference type="SUPFAM" id="SSF82784">
    <property type="entry name" value="OsmC-like"/>
    <property type="match status" value="1"/>
</dbReference>
<dbReference type="EMBL" id="FNIJ01000008">
    <property type="protein sequence ID" value="SDO16953.1"/>
    <property type="molecule type" value="Genomic_DNA"/>
</dbReference>
<name>A0A1H0HCY5_9PSED</name>
<protein>
    <submittedName>
        <fullName evidence="1">Uncharacterized protein</fullName>
    </submittedName>
</protein>
<dbReference type="Gene3D" id="3.30.300.20">
    <property type="match status" value="1"/>
</dbReference>
<evidence type="ECO:0000313" key="2">
    <source>
        <dbReference type="Proteomes" id="UP000242957"/>
    </source>
</evidence>
<dbReference type="AlphaFoldDB" id="A0A1H0HCY5"/>
<gene>
    <name evidence="1" type="ORF">SAMN05216193_108183</name>
</gene>